<gene>
    <name evidence="7" type="ORF">EDD41_0046</name>
</gene>
<keyword evidence="2" id="KW-0805">Transcription regulation</keyword>
<feature type="compositionally biased region" description="Low complexity" evidence="5">
    <location>
        <begin position="211"/>
        <end position="234"/>
    </location>
</feature>
<dbReference type="SUPFAM" id="SSF46785">
    <property type="entry name" value="Winged helix' DNA-binding domain"/>
    <property type="match status" value="1"/>
</dbReference>
<accession>A0A3N1ZPV2</accession>
<dbReference type="InterPro" id="IPR005119">
    <property type="entry name" value="LysR_subst-bd"/>
</dbReference>
<keyword evidence="3 7" id="KW-0238">DNA-binding</keyword>
<sequence>MGQPALSRTLAQLERMVGAELASRGGSGFVLTAAGRRLLPEAPPAVAAFDAALTRLDGPEGVALLGFSWLLPSWLSGELDGALRAGDPAFRLRLQRTEQPVADVLAGVLHGCLVREPSSREGLAVTPIATEERMLAIAHDSAHQAAIGAAWAALGSQPLVVNRATGTTQASLWTPVARVAAICSNFDEWQACVAADRGIGWRWPRRRSWRRTPASSTTTSPMPRPSPSRSSTVVRTFAPPPWPWLLGPWPCQKDLGHGDGQDTSAGERRVIRQQGTTGRFTAGPPTGRCSRIMYPK</sequence>
<evidence type="ECO:0000256" key="5">
    <source>
        <dbReference type="SAM" id="MobiDB-lite"/>
    </source>
</evidence>
<evidence type="ECO:0000313" key="7">
    <source>
        <dbReference type="EMBL" id="ROR52933.1"/>
    </source>
</evidence>
<feature type="compositionally biased region" description="Basic and acidic residues" evidence="5">
    <location>
        <begin position="254"/>
        <end position="270"/>
    </location>
</feature>
<protein>
    <submittedName>
        <fullName evidence="7">DNA-binding transcriptional LysR family regulator</fullName>
    </submittedName>
</protein>
<dbReference type="InterPro" id="IPR036390">
    <property type="entry name" value="WH_DNA-bd_sf"/>
</dbReference>
<dbReference type="InterPro" id="IPR000847">
    <property type="entry name" value="LysR_HTH_N"/>
</dbReference>
<comment type="similarity">
    <text evidence="1">Belongs to the LysR transcriptional regulatory family.</text>
</comment>
<dbReference type="GO" id="GO:0032993">
    <property type="term" value="C:protein-DNA complex"/>
    <property type="evidence" value="ECO:0007669"/>
    <property type="project" value="TreeGrafter"/>
</dbReference>
<evidence type="ECO:0000256" key="3">
    <source>
        <dbReference type="ARBA" id="ARBA00023125"/>
    </source>
</evidence>
<dbReference type="Pfam" id="PF03466">
    <property type="entry name" value="LysR_substrate"/>
    <property type="match status" value="1"/>
</dbReference>
<feature type="region of interest" description="Disordered" evidence="5">
    <location>
        <begin position="253"/>
        <end position="286"/>
    </location>
</feature>
<evidence type="ECO:0000256" key="2">
    <source>
        <dbReference type="ARBA" id="ARBA00023015"/>
    </source>
</evidence>
<evidence type="ECO:0000256" key="4">
    <source>
        <dbReference type="ARBA" id="ARBA00023163"/>
    </source>
</evidence>
<dbReference type="Gene3D" id="1.10.10.10">
    <property type="entry name" value="Winged helix-like DNA-binding domain superfamily/Winged helix DNA-binding domain"/>
    <property type="match status" value="1"/>
</dbReference>
<dbReference type="Pfam" id="PF00126">
    <property type="entry name" value="HTH_1"/>
    <property type="match status" value="1"/>
</dbReference>
<evidence type="ECO:0000259" key="6">
    <source>
        <dbReference type="PROSITE" id="PS50931"/>
    </source>
</evidence>
<reference evidence="7 8" key="1">
    <citation type="submission" date="2018-11" db="EMBL/GenBank/DDBJ databases">
        <title>Sequencing the genomes of 1000 actinobacteria strains.</title>
        <authorList>
            <person name="Klenk H.-P."/>
        </authorList>
    </citation>
    <scope>NUCLEOTIDE SEQUENCE [LARGE SCALE GENOMIC DNA]</scope>
    <source>
        <strain evidence="7 8">DSM 10546</strain>
    </source>
</reference>
<dbReference type="SUPFAM" id="SSF53850">
    <property type="entry name" value="Periplasmic binding protein-like II"/>
    <property type="match status" value="1"/>
</dbReference>
<dbReference type="PANTHER" id="PTHR30346:SF17">
    <property type="entry name" value="LYSR FAMILY TRANSCRIPTIONAL REGULATOR"/>
    <property type="match status" value="1"/>
</dbReference>
<feature type="region of interest" description="Disordered" evidence="5">
    <location>
        <begin position="209"/>
        <end position="234"/>
    </location>
</feature>
<dbReference type="PROSITE" id="PS50931">
    <property type="entry name" value="HTH_LYSR"/>
    <property type="match status" value="1"/>
</dbReference>
<dbReference type="Proteomes" id="UP000275749">
    <property type="component" value="Unassembled WGS sequence"/>
</dbReference>
<feature type="domain" description="HTH lysR-type" evidence="6">
    <location>
        <begin position="1"/>
        <end position="32"/>
    </location>
</feature>
<dbReference type="RefSeq" id="WP_170165167.1">
    <property type="nucleotide sequence ID" value="NZ_RKHG01000001.1"/>
</dbReference>
<comment type="caution">
    <text evidence="7">The sequence shown here is derived from an EMBL/GenBank/DDBJ whole genome shotgun (WGS) entry which is preliminary data.</text>
</comment>
<keyword evidence="4" id="KW-0804">Transcription</keyword>
<evidence type="ECO:0000256" key="1">
    <source>
        <dbReference type="ARBA" id="ARBA00009437"/>
    </source>
</evidence>
<dbReference type="GO" id="GO:0003700">
    <property type="term" value="F:DNA-binding transcription factor activity"/>
    <property type="evidence" value="ECO:0007669"/>
    <property type="project" value="InterPro"/>
</dbReference>
<organism evidence="7 8">
    <name type="scientific">Luteococcus japonicus</name>
    <dbReference type="NCBI Taxonomy" id="33984"/>
    <lineage>
        <taxon>Bacteria</taxon>
        <taxon>Bacillati</taxon>
        <taxon>Actinomycetota</taxon>
        <taxon>Actinomycetes</taxon>
        <taxon>Propionibacteriales</taxon>
        <taxon>Propionibacteriaceae</taxon>
        <taxon>Luteococcus</taxon>
    </lineage>
</organism>
<dbReference type="AlphaFoldDB" id="A0A3N1ZPV2"/>
<name>A0A3N1ZPV2_9ACTN</name>
<dbReference type="EMBL" id="RKHG01000001">
    <property type="protein sequence ID" value="ROR52933.1"/>
    <property type="molecule type" value="Genomic_DNA"/>
</dbReference>
<proteinExistence type="inferred from homology"/>
<dbReference type="PANTHER" id="PTHR30346">
    <property type="entry name" value="TRANSCRIPTIONAL DUAL REGULATOR HCAR-RELATED"/>
    <property type="match status" value="1"/>
</dbReference>
<dbReference type="InterPro" id="IPR036388">
    <property type="entry name" value="WH-like_DNA-bd_sf"/>
</dbReference>
<dbReference type="GO" id="GO:0003677">
    <property type="term" value="F:DNA binding"/>
    <property type="evidence" value="ECO:0007669"/>
    <property type="project" value="UniProtKB-KW"/>
</dbReference>
<evidence type="ECO:0000313" key="8">
    <source>
        <dbReference type="Proteomes" id="UP000275749"/>
    </source>
</evidence>